<keyword evidence="3" id="KW-1185">Reference proteome</keyword>
<organism evidence="2 3">
    <name type="scientific">Synaphobranchus kaupii</name>
    <name type="common">Kaup's arrowtooth eel</name>
    <dbReference type="NCBI Taxonomy" id="118154"/>
    <lineage>
        <taxon>Eukaryota</taxon>
        <taxon>Metazoa</taxon>
        <taxon>Chordata</taxon>
        <taxon>Craniata</taxon>
        <taxon>Vertebrata</taxon>
        <taxon>Euteleostomi</taxon>
        <taxon>Actinopterygii</taxon>
        <taxon>Neopterygii</taxon>
        <taxon>Teleostei</taxon>
        <taxon>Anguilliformes</taxon>
        <taxon>Synaphobranchidae</taxon>
        <taxon>Synaphobranchus</taxon>
    </lineage>
</organism>
<proteinExistence type="predicted"/>
<evidence type="ECO:0000313" key="2">
    <source>
        <dbReference type="EMBL" id="KAJ8364235.1"/>
    </source>
</evidence>
<sequence>MTERFQEKWALMWGRDYMPSTQSLGHPDLHPQPTTFPPPLLPPVPEAAPQSRLLRESQAVNCPSAPPTSYHAVPTKTQRRHGNCNYPLHKDRNLRTKHDPRAVRGITSAVWMTVDAAEPRRCELRRAAFGGPEEALRGRVPQERPEAVALAADRWHEPRCHRGLKSNRRATPLGPLGNAGPLARRNAAGRPVQLARGQGNSERLLSPRKPQSLRRWNGHPGKHIRAFHHARPKQQIYSRELAHALRRDGEEKTQFTKLSCSSAAAVYITETCVALGPV</sequence>
<dbReference type="AlphaFoldDB" id="A0A9Q1J3E7"/>
<feature type="region of interest" description="Disordered" evidence="1">
    <location>
        <begin position="61"/>
        <end position="92"/>
    </location>
</feature>
<reference evidence="2" key="1">
    <citation type="journal article" date="2023" name="Science">
        <title>Genome structures resolve the early diversification of teleost fishes.</title>
        <authorList>
            <person name="Parey E."/>
            <person name="Louis A."/>
            <person name="Montfort J."/>
            <person name="Bouchez O."/>
            <person name="Roques C."/>
            <person name="Iampietro C."/>
            <person name="Lluch J."/>
            <person name="Castinel A."/>
            <person name="Donnadieu C."/>
            <person name="Desvignes T."/>
            <person name="Floi Bucao C."/>
            <person name="Jouanno E."/>
            <person name="Wen M."/>
            <person name="Mejri S."/>
            <person name="Dirks R."/>
            <person name="Jansen H."/>
            <person name="Henkel C."/>
            <person name="Chen W.J."/>
            <person name="Zahm M."/>
            <person name="Cabau C."/>
            <person name="Klopp C."/>
            <person name="Thompson A.W."/>
            <person name="Robinson-Rechavi M."/>
            <person name="Braasch I."/>
            <person name="Lecointre G."/>
            <person name="Bobe J."/>
            <person name="Postlethwait J.H."/>
            <person name="Berthelot C."/>
            <person name="Roest Crollius H."/>
            <person name="Guiguen Y."/>
        </authorList>
    </citation>
    <scope>NUCLEOTIDE SEQUENCE</scope>
    <source>
        <strain evidence="2">WJC10195</strain>
    </source>
</reference>
<evidence type="ECO:0000256" key="1">
    <source>
        <dbReference type="SAM" id="MobiDB-lite"/>
    </source>
</evidence>
<protein>
    <submittedName>
        <fullName evidence="2">Uncharacterized protein</fullName>
    </submittedName>
</protein>
<feature type="region of interest" description="Disordered" evidence="1">
    <location>
        <begin position="162"/>
        <end position="216"/>
    </location>
</feature>
<evidence type="ECO:0000313" key="3">
    <source>
        <dbReference type="Proteomes" id="UP001152622"/>
    </source>
</evidence>
<dbReference type="EMBL" id="JAINUF010000004">
    <property type="protein sequence ID" value="KAJ8364235.1"/>
    <property type="molecule type" value="Genomic_DNA"/>
</dbReference>
<dbReference type="Proteomes" id="UP001152622">
    <property type="component" value="Chromosome 4"/>
</dbReference>
<name>A0A9Q1J3E7_SYNKA</name>
<accession>A0A9Q1J3E7</accession>
<comment type="caution">
    <text evidence="2">The sequence shown here is derived from an EMBL/GenBank/DDBJ whole genome shotgun (WGS) entry which is preliminary data.</text>
</comment>
<gene>
    <name evidence="2" type="ORF">SKAU_G00130660</name>
</gene>